<keyword evidence="5" id="KW-0998">Cell outer membrane</keyword>
<feature type="domain" description="SusD-like N-terminal" evidence="7">
    <location>
        <begin position="121"/>
        <end position="217"/>
    </location>
</feature>
<dbReference type="EMBL" id="BAABEY010000023">
    <property type="protein sequence ID" value="GAA4439847.1"/>
    <property type="molecule type" value="Genomic_DNA"/>
</dbReference>
<evidence type="ECO:0000259" key="7">
    <source>
        <dbReference type="Pfam" id="PF14322"/>
    </source>
</evidence>
<dbReference type="Proteomes" id="UP001501508">
    <property type="component" value="Unassembled WGS sequence"/>
</dbReference>
<evidence type="ECO:0000313" key="9">
    <source>
        <dbReference type="Proteomes" id="UP001501508"/>
    </source>
</evidence>
<proteinExistence type="inferred from homology"/>
<comment type="similarity">
    <text evidence="2">Belongs to the SusD family.</text>
</comment>
<evidence type="ECO:0000256" key="1">
    <source>
        <dbReference type="ARBA" id="ARBA00004442"/>
    </source>
</evidence>
<keyword evidence="4" id="KW-0472">Membrane</keyword>
<dbReference type="Pfam" id="PF14322">
    <property type="entry name" value="SusD-like_3"/>
    <property type="match status" value="1"/>
</dbReference>
<dbReference type="SUPFAM" id="SSF48452">
    <property type="entry name" value="TPR-like"/>
    <property type="match status" value="1"/>
</dbReference>
<comment type="subcellular location">
    <subcellularLocation>
        <location evidence="1">Cell outer membrane</location>
    </subcellularLocation>
</comment>
<dbReference type="InterPro" id="IPR011990">
    <property type="entry name" value="TPR-like_helical_dom_sf"/>
</dbReference>
<sequence>MLMKTRYTLFLFALTSCLLSCEQDFLKRDTGVVTTKRDVFNDPKLAAQFADRSYIFMVLDYFGLGSVGQPFRGTISEFTDESVCGFLDEPYKAMYSGDWTNWEHGTEFGSNKTISGQRPPYVKFYEGIRNVNVFMEEYPAIPWENEPSLNGELVKAQQHYFRAYFYFELSRRWGGAILMDKPLGLNDDMDIPRSTFEETLAFIEKDLNEAERIFSTTTFTDNTGSSPLLIYSPESGWNPSYSIDVPGSNVSNNNGRPDLGAVRALRTRALLLAASPLWNPGGDAAKWQRAADAARSVIDMGRYQLHHDYSKILTDPISHEYILANIKGPRASNVAGFFRDYLISPSTNGYLEKSGSLNPTQNHVDLYETREGLRITDPGSGYNLKNPYANRDPRLEYNVLHNNQVWQAPSKVETWREIKDGVVVYGKDVTAVSGTGTSTGYYCRKLWPEALKGNTTSTAILNFVYYRYAEILLNYAEALNEAQGPTAEVQAAVNQIRQRPTVNMPTVANTFLARGVTISKESMRDLIRNERAVELAFEGIRWFDILRWKKGPEIIAQPIMRMDVVKNDTAFTYTPTLMTSAYQRTFKDYMHLYPVPLNEIAKGNNLKQNPGWPE</sequence>
<gene>
    <name evidence="8" type="ORF">GCM10023091_22680</name>
</gene>
<organism evidence="8 9">
    <name type="scientific">Ravibacter arvi</name>
    <dbReference type="NCBI Taxonomy" id="2051041"/>
    <lineage>
        <taxon>Bacteria</taxon>
        <taxon>Pseudomonadati</taxon>
        <taxon>Bacteroidota</taxon>
        <taxon>Cytophagia</taxon>
        <taxon>Cytophagales</taxon>
        <taxon>Spirosomataceae</taxon>
        <taxon>Ravibacter</taxon>
    </lineage>
</organism>
<evidence type="ECO:0000256" key="2">
    <source>
        <dbReference type="ARBA" id="ARBA00006275"/>
    </source>
</evidence>
<dbReference type="InterPro" id="IPR012944">
    <property type="entry name" value="SusD_RagB_dom"/>
</dbReference>
<feature type="domain" description="RagB/SusD" evidence="6">
    <location>
        <begin position="332"/>
        <end position="612"/>
    </location>
</feature>
<evidence type="ECO:0000256" key="5">
    <source>
        <dbReference type="ARBA" id="ARBA00023237"/>
    </source>
</evidence>
<evidence type="ECO:0000256" key="3">
    <source>
        <dbReference type="ARBA" id="ARBA00022729"/>
    </source>
</evidence>
<dbReference type="PROSITE" id="PS51257">
    <property type="entry name" value="PROKAR_LIPOPROTEIN"/>
    <property type="match status" value="1"/>
</dbReference>
<name>A0ABP8LZ03_9BACT</name>
<dbReference type="Gene3D" id="1.25.40.390">
    <property type="match status" value="1"/>
</dbReference>
<dbReference type="InterPro" id="IPR033985">
    <property type="entry name" value="SusD-like_N"/>
</dbReference>
<dbReference type="Pfam" id="PF07980">
    <property type="entry name" value="SusD_RagB"/>
    <property type="match status" value="1"/>
</dbReference>
<evidence type="ECO:0000256" key="4">
    <source>
        <dbReference type="ARBA" id="ARBA00023136"/>
    </source>
</evidence>
<evidence type="ECO:0000313" key="8">
    <source>
        <dbReference type="EMBL" id="GAA4439847.1"/>
    </source>
</evidence>
<keyword evidence="9" id="KW-1185">Reference proteome</keyword>
<protein>
    <submittedName>
        <fullName evidence="8">RagB/SusD family nutrient uptake outer membrane protein</fullName>
    </submittedName>
</protein>
<comment type="caution">
    <text evidence="8">The sequence shown here is derived from an EMBL/GenBank/DDBJ whole genome shotgun (WGS) entry which is preliminary data.</text>
</comment>
<accession>A0ABP8LZ03</accession>
<evidence type="ECO:0000259" key="6">
    <source>
        <dbReference type="Pfam" id="PF07980"/>
    </source>
</evidence>
<keyword evidence="3" id="KW-0732">Signal</keyword>
<reference evidence="9" key="1">
    <citation type="journal article" date="2019" name="Int. J. Syst. Evol. Microbiol.">
        <title>The Global Catalogue of Microorganisms (GCM) 10K type strain sequencing project: providing services to taxonomists for standard genome sequencing and annotation.</title>
        <authorList>
            <consortium name="The Broad Institute Genomics Platform"/>
            <consortium name="The Broad Institute Genome Sequencing Center for Infectious Disease"/>
            <person name="Wu L."/>
            <person name="Ma J."/>
        </authorList>
    </citation>
    <scope>NUCLEOTIDE SEQUENCE [LARGE SCALE GENOMIC DNA]</scope>
    <source>
        <strain evidence="9">JCM 31920</strain>
    </source>
</reference>